<dbReference type="KEGG" id="pect:BN1012_Phect856"/>
<dbReference type="Pfam" id="PF13579">
    <property type="entry name" value="Glyco_trans_4_4"/>
    <property type="match status" value="1"/>
</dbReference>
<dbReference type="RefSeq" id="WP_043949836.1">
    <property type="nucleotide sequence ID" value="NZ_HG966617.1"/>
</dbReference>
<dbReference type="GO" id="GO:0016757">
    <property type="term" value="F:glycosyltransferase activity"/>
    <property type="evidence" value="ECO:0007669"/>
    <property type="project" value="UniProtKB-KW"/>
</dbReference>
<comment type="similarity">
    <text evidence="1">Belongs to the glycosyltransferase group 1 family. Glycosyltransferase 4 subfamily.</text>
</comment>
<dbReference type="STRING" id="1458461.BN1012_Phect856"/>
<dbReference type="AlphaFoldDB" id="X5ML13"/>
<dbReference type="EMBL" id="HG966617">
    <property type="protein sequence ID" value="CDO59070.1"/>
    <property type="molecule type" value="Genomic_DNA"/>
</dbReference>
<dbReference type="Proteomes" id="UP000032160">
    <property type="component" value="Chromosome I"/>
</dbReference>
<dbReference type="InterPro" id="IPR001296">
    <property type="entry name" value="Glyco_trans_1"/>
</dbReference>
<reference evidence="7 8" key="1">
    <citation type="journal article" date="2014" name="Front. Genet.">
        <title>Genome and metabolic network of "Candidatus Phaeomarinobacter ectocarpi" Ec32, a new candidate genus of Alphaproteobacteria frequently associated with brown algae.</title>
        <authorList>
            <person name="Dittami S.M."/>
            <person name="Barbeyron T."/>
            <person name="Boyen C."/>
            <person name="Cambefort J."/>
            <person name="Collet G."/>
            <person name="Delage L."/>
            <person name="Gobet A."/>
            <person name="Groisillier A."/>
            <person name="Leblanc C."/>
            <person name="Michel G."/>
            <person name="Scornet D."/>
            <person name="Siegel A."/>
            <person name="Tapia J.E."/>
            <person name="Tonon T."/>
        </authorList>
    </citation>
    <scope>NUCLEOTIDE SEQUENCE [LARGE SCALE GENOMIC DNA]</scope>
    <source>
        <strain evidence="7 8">Ec32</strain>
    </source>
</reference>
<keyword evidence="2 7" id="KW-0328">Glycosyltransferase</keyword>
<dbReference type="HOGENOM" id="CLU_651649_0_0_5"/>
<evidence type="ECO:0000256" key="2">
    <source>
        <dbReference type="ARBA" id="ARBA00022676"/>
    </source>
</evidence>
<feature type="region of interest" description="Disordered" evidence="4">
    <location>
        <begin position="1"/>
        <end position="26"/>
    </location>
</feature>
<dbReference type="Pfam" id="PF00534">
    <property type="entry name" value="Glycos_transf_1"/>
    <property type="match status" value="1"/>
</dbReference>
<dbReference type="InterPro" id="IPR028098">
    <property type="entry name" value="Glyco_trans_4-like_N"/>
</dbReference>
<evidence type="ECO:0000256" key="4">
    <source>
        <dbReference type="SAM" id="MobiDB-lite"/>
    </source>
</evidence>
<dbReference type="Gene3D" id="3.40.50.2000">
    <property type="entry name" value="Glycogen Phosphorylase B"/>
    <property type="match status" value="2"/>
</dbReference>
<proteinExistence type="inferred from homology"/>
<dbReference type="CDD" id="cd03801">
    <property type="entry name" value="GT4_PimA-like"/>
    <property type="match status" value="1"/>
</dbReference>
<evidence type="ECO:0000256" key="3">
    <source>
        <dbReference type="ARBA" id="ARBA00022679"/>
    </source>
</evidence>
<dbReference type="PANTHER" id="PTHR12526:SF640">
    <property type="entry name" value="COLANIC ACID BIOSYNTHESIS GLYCOSYLTRANSFERASE WCAL-RELATED"/>
    <property type="match status" value="1"/>
</dbReference>
<dbReference type="OrthoDB" id="9801573at2"/>
<gene>
    <name evidence="7" type="ORF">BN1012_Phect856</name>
</gene>
<evidence type="ECO:0000313" key="7">
    <source>
        <dbReference type="EMBL" id="CDO59070.1"/>
    </source>
</evidence>
<dbReference type="SUPFAM" id="SSF53756">
    <property type="entry name" value="UDP-Glycosyltransferase/glycogen phosphorylase"/>
    <property type="match status" value="1"/>
</dbReference>
<evidence type="ECO:0000259" key="6">
    <source>
        <dbReference type="Pfam" id="PF13579"/>
    </source>
</evidence>
<feature type="domain" description="Glycosyl transferase family 1" evidence="5">
    <location>
        <begin position="234"/>
        <end position="387"/>
    </location>
</feature>
<sequence>MRDPGYDKPQNDGPPAPAPNNTPDQERTLEGEHILALLASSHLFGSERANIEAMRALREQGAQVTFLTHGTFGADHIEPYLEASGFNWHRAAFGYLWTRHMLGKHFKYFIRNLYGVVATSLTLRRLIPALGITALHIPNLQNFSYVAPIARWLGMPIVMRAGDELPAHTPIHRWLVRRAVWSATLFVAVSNYIRDTLIENGVPPENVQVIYNHPPQRNLPAGSHTCDEAAQVEDSTWMLSFIGQLSPAKGAIEAIEAVSLLKEAGYRVTLKIAGSAEWGSTYGQNLSQIVQDLDLAREVEFLGFIENVPGLLAASHLHLCPSTWNDPHPNVIPEAKKSGTPSIVFPRGGMPELIHHRVDGSVCGNATSYALFTEISWWLGQPEVLKAACIAARRDYEARFNYERFMTQWHGIYAHIRNTHT</sequence>
<accession>X5ML13</accession>
<keyword evidence="3 7" id="KW-0808">Transferase</keyword>
<evidence type="ECO:0000313" key="8">
    <source>
        <dbReference type="Proteomes" id="UP000032160"/>
    </source>
</evidence>
<keyword evidence="8" id="KW-1185">Reference proteome</keyword>
<evidence type="ECO:0000259" key="5">
    <source>
        <dbReference type="Pfam" id="PF00534"/>
    </source>
</evidence>
<organism evidence="7 8">
    <name type="scientific">Candidatus Phaeomarinibacter ectocarpi</name>
    <dbReference type="NCBI Taxonomy" id="1458461"/>
    <lineage>
        <taxon>Bacteria</taxon>
        <taxon>Pseudomonadati</taxon>
        <taxon>Pseudomonadota</taxon>
        <taxon>Alphaproteobacteria</taxon>
        <taxon>Hyphomicrobiales</taxon>
        <taxon>Parvibaculaceae</taxon>
        <taxon>Candidatus Phaeomarinibacter</taxon>
    </lineage>
</organism>
<dbReference type="PANTHER" id="PTHR12526">
    <property type="entry name" value="GLYCOSYLTRANSFERASE"/>
    <property type="match status" value="1"/>
</dbReference>
<evidence type="ECO:0000256" key="1">
    <source>
        <dbReference type="ARBA" id="ARBA00009481"/>
    </source>
</evidence>
<dbReference type="EC" id="2.4.-.-" evidence="7"/>
<feature type="domain" description="Glycosyltransferase subfamily 4-like N-terminal" evidence="6">
    <location>
        <begin position="47"/>
        <end position="212"/>
    </location>
</feature>
<name>X5ML13_9HYPH</name>
<protein>
    <submittedName>
        <fullName evidence="7">Glycosyl transferase|GT4</fullName>
        <ecNumber evidence="7">2.4.-.-</ecNumber>
    </submittedName>
</protein>
<feature type="compositionally biased region" description="Basic and acidic residues" evidence="4">
    <location>
        <begin position="1"/>
        <end position="10"/>
    </location>
</feature>